<keyword evidence="4 5" id="KW-0472">Membrane</keyword>
<comment type="caution">
    <text evidence="6">The sequence shown here is derived from an EMBL/GenBank/DDBJ whole genome shotgun (WGS) entry which is preliminary data.</text>
</comment>
<evidence type="ECO:0000256" key="3">
    <source>
        <dbReference type="ARBA" id="ARBA00022989"/>
    </source>
</evidence>
<dbReference type="InterPro" id="IPR027469">
    <property type="entry name" value="Cation_efflux_TMD_sf"/>
</dbReference>
<sequence length="219" mass="24369">MPRINICKYQLTKLSMSFNGVLALAKIFLGVYTLSLFPILSACYSLGIMIAKYFAITEHKRTTKESISSEEIERRHYRCYQLIGVVILVSSLLFIIYSLRLFIIQEPLVKYSTIGAITIAAVTFFEIGAAIRGVFLARKKEDRLMESIRLTNLATALISLVLTQTAIMSFAHGGDYTIYIGCSGVLFGGIAAIIGGYMIVKGRVHMNSEKSVYKRLPSN</sequence>
<organism evidence="6 7">
    <name type="scientific">Breznakia pachnodae</name>
    <dbReference type="NCBI Taxonomy" id="265178"/>
    <lineage>
        <taxon>Bacteria</taxon>
        <taxon>Bacillati</taxon>
        <taxon>Bacillota</taxon>
        <taxon>Erysipelotrichia</taxon>
        <taxon>Erysipelotrichales</taxon>
        <taxon>Erysipelotrichaceae</taxon>
        <taxon>Breznakia</taxon>
    </lineage>
</organism>
<evidence type="ECO:0000313" key="7">
    <source>
        <dbReference type="Proteomes" id="UP001230220"/>
    </source>
</evidence>
<accession>A0ABU0DYA7</accession>
<feature type="transmembrane region" description="Helical" evidence="5">
    <location>
        <begin position="152"/>
        <end position="172"/>
    </location>
</feature>
<name>A0ABU0DYA7_9FIRM</name>
<reference evidence="6 7" key="1">
    <citation type="submission" date="2023-07" db="EMBL/GenBank/DDBJ databases">
        <title>Genomic Encyclopedia of Type Strains, Phase IV (KMG-IV): sequencing the most valuable type-strain genomes for metagenomic binning, comparative biology and taxonomic classification.</title>
        <authorList>
            <person name="Goeker M."/>
        </authorList>
    </citation>
    <scope>NUCLEOTIDE SEQUENCE [LARGE SCALE GENOMIC DNA]</scope>
    <source>
        <strain evidence="6 7">DSM 16784</strain>
    </source>
</reference>
<keyword evidence="7" id="KW-1185">Reference proteome</keyword>
<dbReference type="Proteomes" id="UP001230220">
    <property type="component" value="Unassembled WGS sequence"/>
</dbReference>
<evidence type="ECO:0000256" key="4">
    <source>
        <dbReference type="ARBA" id="ARBA00023136"/>
    </source>
</evidence>
<feature type="transmembrane region" description="Helical" evidence="5">
    <location>
        <begin position="111"/>
        <end position="131"/>
    </location>
</feature>
<protein>
    <submittedName>
        <fullName evidence="6">Divalent metal cation (Fe/Co/Zn/Cd) transporter</fullName>
    </submittedName>
</protein>
<evidence type="ECO:0000256" key="2">
    <source>
        <dbReference type="ARBA" id="ARBA00022692"/>
    </source>
</evidence>
<feature type="transmembrane region" description="Helical" evidence="5">
    <location>
        <begin position="77"/>
        <end position="99"/>
    </location>
</feature>
<gene>
    <name evidence="6" type="ORF">J2S15_000152</name>
</gene>
<evidence type="ECO:0000313" key="6">
    <source>
        <dbReference type="EMBL" id="MDQ0359421.1"/>
    </source>
</evidence>
<dbReference type="RefSeq" id="WP_307404517.1">
    <property type="nucleotide sequence ID" value="NZ_JAUSUR010000001.1"/>
</dbReference>
<evidence type="ECO:0000256" key="5">
    <source>
        <dbReference type="SAM" id="Phobius"/>
    </source>
</evidence>
<keyword evidence="2 5" id="KW-0812">Transmembrane</keyword>
<comment type="subcellular location">
    <subcellularLocation>
        <location evidence="1">Membrane</location>
        <topology evidence="1">Multi-pass membrane protein</topology>
    </subcellularLocation>
</comment>
<dbReference type="EMBL" id="JAUSUR010000001">
    <property type="protein sequence ID" value="MDQ0359421.1"/>
    <property type="molecule type" value="Genomic_DNA"/>
</dbReference>
<feature type="transmembrane region" description="Helical" evidence="5">
    <location>
        <begin position="178"/>
        <end position="200"/>
    </location>
</feature>
<keyword evidence="3 5" id="KW-1133">Transmembrane helix</keyword>
<evidence type="ECO:0000256" key="1">
    <source>
        <dbReference type="ARBA" id="ARBA00004141"/>
    </source>
</evidence>
<proteinExistence type="predicted"/>
<dbReference type="Gene3D" id="1.20.1510.10">
    <property type="entry name" value="Cation efflux protein transmembrane domain"/>
    <property type="match status" value="1"/>
</dbReference>